<dbReference type="AlphaFoldDB" id="X1CYW0"/>
<comment type="caution">
    <text evidence="1">The sequence shown here is derived from an EMBL/GenBank/DDBJ whole genome shotgun (WGS) entry which is preliminary data.</text>
</comment>
<protein>
    <submittedName>
        <fullName evidence="1">Uncharacterized protein</fullName>
    </submittedName>
</protein>
<reference evidence="1" key="1">
    <citation type="journal article" date="2014" name="Front. Microbiol.">
        <title>High frequency of phylogenetically diverse reductive dehalogenase-homologous genes in deep subseafloor sedimentary metagenomes.</title>
        <authorList>
            <person name="Kawai M."/>
            <person name="Futagami T."/>
            <person name="Toyoda A."/>
            <person name="Takaki Y."/>
            <person name="Nishi S."/>
            <person name="Hori S."/>
            <person name="Arai W."/>
            <person name="Tsubouchi T."/>
            <person name="Morono Y."/>
            <person name="Uchiyama I."/>
            <person name="Ito T."/>
            <person name="Fujiyama A."/>
            <person name="Inagaki F."/>
            <person name="Takami H."/>
        </authorList>
    </citation>
    <scope>NUCLEOTIDE SEQUENCE</scope>
    <source>
        <strain evidence="1">Expedition CK06-06</strain>
    </source>
</reference>
<gene>
    <name evidence="1" type="ORF">S01H4_27183</name>
</gene>
<sequence>MVRIIIISDGKYGDRAITNIKDRFPDTKLIQLPEYDMNEIIDEVEFTPEAEDAINSAELLINYHRHPDIAYEIASYG</sequence>
<evidence type="ECO:0000313" key="1">
    <source>
        <dbReference type="EMBL" id="GAG89421.1"/>
    </source>
</evidence>
<proteinExistence type="predicted"/>
<accession>X1CYW0</accession>
<dbReference type="InterPro" id="IPR003745">
    <property type="entry name" value="DUF166"/>
</dbReference>
<organism evidence="1">
    <name type="scientific">marine sediment metagenome</name>
    <dbReference type="NCBI Taxonomy" id="412755"/>
    <lineage>
        <taxon>unclassified sequences</taxon>
        <taxon>metagenomes</taxon>
        <taxon>ecological metagenomes</taxon>
    </lineage>
</organism>
<feature type="non-terminal residue" evidence="1">
    <location>
        <position position="77"/>
    </location>
</feature>
<name>X1CYW0_9ZZZZ</name>
<dbReference type="EMBL" id="BART01013232">
    <property type="protein sequence ID" value="GAG89421.1"/>
    <property type="molecule type" value="Genomic_DNA"/>
</dbReference>
<dbReference type="Pfam" id="PF02593">
    <property type="entry name" value="DUF166"/>
    <property type="match status" value="1"/>
</dbReference>